<dbReference type="InterPro" id="IPR004193">
    <property type="entry name" value="Glyco_hydro_13_N"/>
</dbReference>
<reference evidence="13" key="1">
    <citation type="submission" date="2015-03" db="EMBL/GenBank/DDBJ databases">
        <authorList>
            <person name="Wibberg D."/>
        </authorList>
    </citation>
    <scope>NUCLEOTIDE SEQUENCE [LARGE SCALE GENOMIC DNA]</scope>
</reference>
<dbReference type="EMBL" id="LN831776">
    <property type="protein sequence ID" value="CQR54461.1"/>
    <property type="molecule type" value="Genomic_DNA"/>
</dbReference>
<dbReference type="InterPro" id="IPR014756">
    <property type="entry name" value="Ig_E-set"/>
</dbReference>
<keyword evidence="3" id="KW-0378">Hydrolase</keyword>
<dbReference type="STRING" id="483937.AMQ84_02915"/>
<dbReference type="Pfam" id="PF21653">
    <property type="entry name" value="pulA_all-beta"/>
    <property type="match status" value="1"/>
</dbReference>
<dbReference type="NCBIfam" id="TIGR02104">
    <property type="entry name" value="pulA_typeI"/>
    <property type="match status" value="1"/>
</dbReference>
<dbReference type="Gene3D" id="2.60.40.1180">
    <property type="entry name" value="Golgi alpha-mannosidase II"/>
    <property type="match status" value="1"/>
</dbReference>
<dbReference type="SUPFAM" id="SSF51445">
    <property type="entry name" value="(Trans)glycosidases"/>
    <property type="match status" value="1"/>
</dbReference>
<dbReference type="GO" id="GO:0051060">
    <property type="term" value="F:pullulanase activity"/>
    <property type="evidence" value="ECO:0007669"/>
    <property type="project" value="UniProtKB-EC"/>
</dbReference>
<dbReference type="HOGENOM" id="CLU_004744_4_0_9"/>
<dbReference type="InterPro" id="IPR013780">
    <property type="entry name" value="Glyco_hydro_b"/>
</dbReference>
<dbReference type="CDD" id="cd11341">
    <property type="entry name" value="AmyAc_Pullulanase_LD-like"/>
    <property type="match status" value="1"/>
</dbReference>
<dbReference type="InterPro" id="IPR013784">
    <property type="entry name" value="Carb-bd-like_fold"/>
</dbReference>
<dbReference type="Pfam" id="PF00128">
    <property type="entry name" value="Alpha-amylase"/>
    <property type="match status" value="1"/>
</dbReference>
<dbReference type="Gene3D" id="2.60.40.10">
    <property type="entry name" value="Immunoglobulins"/>
    <property type="match status" value="1"/>
</dbReference>
<dbReference type="InterPro" id="IPR017853">
    <property type="entry name" value="GH"/>
</dbReference>
<evidence type="ECO:0000313" key="12">
    <source>
        <dbReference type="EMBL" id="CQR54461.1"/>
    </source>
</evidence>
<keyword evidence="4" id="KW-0106">Calcium</keyword>
<dbReference type="Pfam" id="PF03714">
    <property type="entry name" value="PUD"/>
    <property type="match status" value="1"/>
</dbReference>
<evidence type="ECO:0000256" key="8">
    <source>
        <dbReference type="ARBA" id="ARBA00029618"/>
    </source>
</evidence>
<comment type="similarity">
    <text evidence="1">Belongs to the glycosyl hydrolase 13 family.</text>
</comment>
<dbReference type="Pfam" id="PF02922">
    <property type="entry name" value="CBM_48"/>
    <property type="match status" value="1"/>
</dbReference>
<evidence type="ECO:0000256" key="10">
    <source>
        <dbReference type="SAM" id="MobiDB-lite"/>
    </source>
</evidence>
<evidence type="ECO:0000256" key="1">
    <source>
        <dbReference type="ARBA" id="ARBA00008061"/>
    </source>
</evidence>
<dbReference type="InterPro" id="IPR049117">
    <property type="entry name" value="pulA_all-beta"/>
</dbReference>
<evidence type="ECO:0000256" key="4">
    <source>
        <dbReference type="ARBA" id="ARBA00022837"/>
    </source>
</evidence>
<evidence type="ECO:0000256" key="3">
    <source>
        <dbReference type="ARBA" id="ARBA00022801"/>
    </source>
</evidence>
<keyword evidence="5" id="KW-0326">Glycosidase</keyword>
<dbReference type="InterPro" id="IPR006047">
    <property type="entry name" value="GH13_cat_dom"/>
</dbReference>
<comment type="catalytic activity">
    <reaction evidence="6">
        <text>Hydrolysis of (1-&gt;6)-alpha-D-glucosidic linkages in pullulan, amylopectin and glycogen, and in the alpha- and beta-limit dextrins of amylopectin and glycogen.</text>
        <dbReference type="EC" id="3.2.1.41"/>
    </reaction>
</comment>
<dbReference type="RefSeq" id="WP_020432771.1">
    <property type="nucleotide sequence ID" value="NZ_AGBD01001536.1"/>
</dbReference>
<dbReference type="PATRIC" id="fig|1073571.4.peg.2159"/>
<dbReference type="GO" id="GO:0005975">
    <property type="term" value="P:carbohydrate metabolic process"/>
    <property type="evidence" value="ECO:0007669"/>
    <property type="project" value="InterPro"/>
</dbReference>
<evidence type="ECO:0000256" key="2">
    <source>
        <dbReference type="ARBA" id="ARBA00022729"/>
    </source>
</evidence>
<dbReference type="PANTHER" id="PTHR43002">
    <property type="entry name" value="GLYCOGEN DEBRANCHING ENZYME"/>
    <property type="match status" value="1"/>
</dbReference>
<dbReference type="InterPro" id="IPR005323">
    <property type="entry name" value="CBM41_pullulanase"/>
</dbReference>
<accession>A0A0E4CVR2</accession>
<evidence type="ECO:0000256" key="6">
    <source>
        <dbReference type="ARBA" id="ARBA00023965"/>
    </source>
</evidence>
<dbReference type="EC" id="3.2.1.41" evidence="7"/>
<dbReference type="KEGG" id="pri:PRIO_2052"/>
<sequence>MNSNYINTEKEIEIYTGKDLGLTYTADYSLFKVWVPTAFTVSLVLYQTDGNNIEGMVSGYRDSGRIVNMQRQEGGIWQARLHEDLKGMYYMYRAVFEDGTLNEAADPYAKAVSANGVRSAIVDLQDTDPEGWDRDVSPALPHPADAVIYELHVRDFSAAADSGMRYKGKFKAFTEFGLKNSAGQAIGVDHLAELGITHVHLMPVADFQTVNELGVNSERSAEPFFTEYNWGYDPQHYNVPEGSYSTNPSDPGTRIREMKEMVQALHSKGISVIMDVVYNHTYSVEKGPFQPLVPDYFYRHDYTGRLSNGSGVGNELATERPMVRKYIKDSLAYWASEYHIDGFRFDLMGLMDSVTMREIAEELRLEVNSDLLLYGEPWTGGDSPLATKTLKGVQKGKGYAVFNDNFRSAVKGDSDGWGKGFATGEYGKEGAVASGIKGAIHEFTDSPVETVNYVTAHDNLNLWDKVLATQGLRQAARLPELENGRLKYGGSVEAAVAAADPYIGMDPDDILGNETVRRTLLANGIILTSQGIPFLQAGDELLRSKYGDHNSYRSPDAVNAIRWENKGKFLPVFEYYKGLIALRSGHPAFRLHGRQEIERSLEFLRCDSGVVAYLLKNNAGGDVWNNIVVIFNANPGPVSQRLPETDSCWNIVVDHTAARTDAFRSVQDPEVQIEGLSMMVLYDKYGQPEPRSKVIEIRYERPDGDYRGWNLWVWGTGIQDGQHDFRQMEDGGAVARIEVLPETSSVGYILRLNDWEEKDSAGDRFIDCSGSREGVKVTIRDREQENSGDKNDPLQMTS</sequence>
<dbReference type="AlphaFoldDB" id="A0A0E4CVR2"/>
<evidence type="ECO:0000259" key="11">
    <source>
        <dbReference type="SMART" id="SM00642"/>
    </source>
</evidence>
<feature type="region of interest" description="Disordered" evidence="10">
    <location>
        <begin position="776"/>
        <end position="798"/>
    </location>
</feature>
<evidence type="ECO:0000256" key="5">
    <source>
        <dbReference type="ARBA" id="ARBA00023295"/>
    </source>
</evidence>
<dbReference type="GO" id="GO:0030246">
    <property type="term" value="F:carbohydrate binding"/>
    <property type="evidence" value="ECO:0007669"/>
    <property type="project" value="InterPro"/>
</dbReference>
<dbReference type="Gene3D" id="3.20.20.80">
    <property type="entry name" value="Glycosidases"/>
    <property type="match status" value="1"/>
</dbReference>
<dbReference type="InterPro" id="IPR013783">
    <property type="entry name" value="Ig-like_fold"/>
</dbReference>
<name>A0A0E4CVR2_9BACL</name>
<evidence type="ECO:0000256" key="9">
    <source>
        <dbReference type="ARBA" id="ARBA00031076"/>
    </source>
</evidence>
<dbReference type="SUPFAM" id="SSF51011">
    <property type="entry name" value="Glycosyl hydrolase domain"/>
    <property type="match status" value="1"/>
</dbReference>
<proteinExistence type="inferred from homology"/>
<feature type="compositionally biased region" description="Basic and acidic residues" evidence="10">
    <location>
        <begin position="776"/>
        <end position="792"/>
    </location>
</feature>
<dbReference type="SUPFAM" id="SSF81296">
    <property type="entry name" value="E set domains"/>
    <property type="match status" value="1"/>
</dbReference>
<dbReference type="CDD" id="cd02860">
    <property type="entry name" value="E_set_Pullulanase"/>
    <property type="match status" value="1"/>
</dbReference>
<evidence type="ECO:0000256" key="7">
    <source>
        <dbReference type="ARBA" id="ARBA00024062"/>
    </source>
</evidence>
<dbReference type="Gene3D" id="2.60.40.1110">
    <property type="match status" value="1"/>
</dbReference>
<dbReference type="Proteomes" id="UP000033163">
    <property type="component" value="Chromosome I"/>
</dbReference>
<organism evidence="12 13">
    <name type="scientific">Paenibacillus riograndensis SBR5</name>
    <dbReference type="NCBI Taxonomy" id="1073571"/>
    <lineage>
        <taxon>Bacteria</taxon>
        <taxon>Bacillati</taxon>
        <taxon>Bacillota</taxon>
        <taxon>Bacilli</taxon>
        <taxon>Bacillales</taxon>
        <taxon>Paenibacillaceae</taxon>
        <taxon>Paenibacillus</taxon>
        <taxon>Paenibacillus sonchi group</taxon>
    </lineage>
</organism>
<feature type="domain" description="Glycosyl hydrolase family 13 catalytic" evidence="11">
    <location>
        <begin position="171"/>
        <end position="583"/>
    </location>
</feature>
<dbReference type="InterPro" id="IPR011840">
    <property type="entry name" value="PulA_typeI"/>
</dbReference>
<dbReference type="SMART" id="SM00642">
    <property type="entry name" value="Aamy"/>
    <property type="match status" value="1"/>
</dbReference>
<evidence type="ECO:0000313" key="13">
    <source>
        <dbReference type="Proteomes" id="UP000033163"/>
    </source>
</evidence>
<dbReference type="SUPFAM" id="SSF49452">
    <property type="entry name" value="Starch-binding domain-like"/>
    <property type="match status" value="1"/>
</dbReference>
<protein>
    <recommendedName>
        <fullName evidence="7">pullulanase</fullName>
        <ecNumber evidence="7">3.2.1.41</ecNumber>
    </recommendedName>
    <alternativeName>
        <fullName evidence="8">Alpha-dextrin endo-1,6-alpha-glucosidase</fullName>
    </alternativeName>
    <alternativeName>
        <fullName evidence="9">Pullulan 6-glucanohydrolase</fullName>
    </alternativeName>
</protein>
<keyword evidence="2" id="KW-0732">Signal</keyword>
<dbReference type="CDD" id="cd10315">
    <property type="entry name" value="CBM41_pullulanase"/>
    <property type="match status" value="1"/>
</dbReference>
<gene>
    <name evidence="12" type="ORF">PRIO_2052</name>
</gene>